<reference evidence="1 2" key="1">
    <citation type="submission" date="2015-01" db="EMBL/GenBank/DDBJ databases">
        <title>The Genome Sequence of Exophiala xenobiotica CBS118157.</title>
        <authorList>
            <consortium name="The Broad Institute Genomics Platform"/>
            <person name="Cuomo C."/>
            <person name="de Hoog S."/>
            <person name="Gorbushina A."/>
            <person name="Stielow B."/>
            <person name="Teixiera M."/>
            <person name="Abouelleil A."/>
            <person name="Chapman S.B."/>
            <person name="Priest M."/>
            <person name="Young S.K."/>
            <person name="Wortman J."/>
            <person name="Nusbaum C."/>
            <person name="Birren B."/>
        </authorList>
    </citation>
    <scope>NUCLEOTIDE SEQUENCE [LARGE SCALE GENOMIC DNA]</scope>
    <source>
        <strain evidence="1 2">CBS 118157</strain>
    </source>
</reference>
<evidence type="ECO:0000313" key="2">
    <source>
        <dbReference type="Proteomes" id="UP000054342"/>
    </source>
</evidence>
<accession>A0A0D2CL78</accession>
<keyword evidence="2" id="KW-1185">Reference proteome</keyword>
<organism evidence="1 2">
    <name type="scientific">Exophiala xenobiotica</name>
    <dbReference type="NCBI Taxonomy" id="348802"/>
    <lineage>
        <taxon>Eukaryota</taxon>
        <taxon>Fungi</taxon>
        <taxon>Dikarya</taxon>
        <taxon>Ascomycota</taxon>
        <taxon>Pezizomycotina</taxon>
        <taxon>Eurotiomycetes</taxon>
        <taxon>Chaetothyriomycetidae</taxon>
        <taxon>Chaetothyriales</taxon>
        <taxon>Herpotrichiellaceae</taxon>
        <taxon>Exophiala</taxon>
    </lineage>
</organism>
<proteinExistence type="predicted"/>
<dbReference type="AlphaFoldDB" id="A0A0D2CL78"/>
<protein>
    <submittedName>
        <fullName evidence="1">Uncharacterized protein</fullName>
    </submittedName>
</protein>
<dbReference type="GeneID" id="25331279"/>
<sequence length="119" mass="13015">MPSWPTESGFCGLLNSPKPVNYCSGLHFAVFCQPATCTRVINAKNGCPRSKHLLCAKSAMMVFSCLRLVSDSYPFPIFLHTISSGVRTVRAHCHHGQEEMVLELDLLTLGPESANDGSF</sequence>
<dbReference type="HOGENOM" id="CLU_2061520_0_0_1"/>
<dbReference type="RefSeq" id="XP_013311156.1">
    <property type="nucleotide sequence ID" value="XM_013455702.1"/>
</dbReference>
<evidence type="ECO:0000313" key="1">
    <source>
        <dbReference type="EMBL" id="KIW50572.1"/>
    </source>
</evidence>
<dbReference type="EMBL" id="KN847322">
    <property type="protein sequence ID" value="KIW50572.1"/>
    <property type="molecule type" value="Genomic_DNA"/>
</dbReference>
<dbReference type="Proteomes" id="UP000054342">
    <property type="component" value="Unassembled WGS sequence"/>
</dbReference>
<gene>
    <name evidence="1" type="ORF">PV05_09371</name>
</gene>
<name>A0A0D2CL78_9EURO</name>